<keyword evidence="5 15" id="KW-0812">Transmembrane</keyword>
<evidence type="ECO:0000256" key="5">
    <source>
        <dbReference type="ARBA" id="ARBA00022692"/>
    </source>
</evidence>
<evidence type="ECO:0000256" key="9">
    <source>
        <dbReference type="ARBA" id="ARBA00023136"/>
    </source>
</evidence>
<dbReference type="PANTHER" id="PTHR33445:SF1">
    <property type="entry name" value="ATP SYNTHASE SUBUNIT B"/>
    <property type="match status" value="1"/>
</dbReference>
<evidence type="ECO:0000256" key="1">
    <source>
        <dbReference type="ARBA" id="ARBA00005513"/>
    </source>
</evidence>
<dbReference type="Proteomes" id="UP000249061">
    <property type="component" value="Unassembled WGS sequence"/>
</dbReference>
<keyword evidence="10 15" id="KW-0066">ATP synthesis</keyword>
<comment type="function">
    <text evidence="12">Component of the F(0) channel, it forms part of the peripheral stalk, linking F(1) to F(0). The b'-subunit is a diverged and duplicated form of b found in plants and photosynthetic bacteria.</text>
</comment>
<dbReference type="HAMAP" id="MF_01398">
    <property type="entry name" value="ATP_synth_b_bprime"/>
    <property type="match status" value="1"/>
</dbReference>
<feature type="coiled-coil region" evidence="17">
    <location>
        <begin position="42"/>
        <end position="123"/>
    </location>
</feature>
<feature type="transmembrane region" description="Helical" evidence="15">
    <location>
        <begin position="20"/>
        <end position="38"/>
    </location>
</feature>
<evidence type="ECO:0000313" key="18">
    <source>
        <dbReference type="EMBL" id="PZR07283.1"/>
    </source>
</evidence>
<name>A0A2W5T332_9BACT</name>
<keyword evidence="6 15" id="KW-0375">Hydrogen ion transport</keyword>
<comment type="function">
    <text evidence="11 15">F(1)F(0) ATP synthase produces ATP from ADP in the presence of a proton or sodium gradient. F-type ATPases consist of two structural domains, F(1) containing the extramembraneous catalytic core and F(0) containing the membrane proton channel, linked together by a central stalk and a peripheral stalk. During catalysis, ATP synthesis in the catalytic domain of F(1) is coupled via a rotary mechanism of the central stalk subunits to proton translocation.</text>
</comment>
<keyword evidence="7 15" id="KW-1133">Transmembrane helix</keyword>
<evidence type="ECO:0000313" key="19">
    <source>
        <dbReference type="Proteomes" id="UP000249061"/>
    </source>
</evidence>
<evidence type="ECO:0000256" key="13">
    <source>
        <dbReference type="ARBA" id="ARBA00026054"/>
    </source>
</evidence>
<dbReference type="GO" id="GO:0012505">
    <property type="term" value="C:endomembrane system"/>
    <property type="evidence" value="ECO:0007669"/>
    <property type="project" value="UniProtKB-SubCell"/>
</dbReference>
<organism evidence="18 19">
    <name type="scientific">Archangium gephyra</name>
    <dbReference type="NCBI Taxonomy" id="48"/>
    <lineage>
        <taxon>Bacteria</taxon>
        <taxon>Pseudomonadati</taxon>
        <taxon>Myxococcota</taxon>
        <taxon>Myxococcia</taxon>
        <taxon>Myxococcales</taxon>
        <taxon>Cystobacterineae</taxon>
        <taxon>Archangiaceae</taxon>
        <taxon>Archangium</taxon>
    </lineage>
</organism>
<evidence type="ECO:0000256" key="11">
    <source>
        <dbReference type="ARBA" id="ARBA00025198"/>
    </source>
</evidence>
<reference evidence="18 19" key="1">
    <citation type="submission" date="2017-08" db="EMBL/GenBank/DDBJ databases">
        <title>Infants hospitalized years apart are colonized by the same room-sourced microbial strains.</title>
        <authorList>
            <person name="Brooks B."/>
            <person name="Olm M.R."/>
            <person name="Firek B.A."/>
            <person name="Baker R."/>
            <person name="Thomas B.C."/>
            <person name="Morowitz M.J."/>
            <person name="Banfield J.F."/>
        </authorList>
    </citation>
    <scope>NUCLEOTIDE SEQUENCE [LARGE SCALE GENOMIC DNA]</scope>
    <source>
        <strain evidence="18">S2_003_000_R2_14</strain>
    </source>
</reference>
<dbReference type="EMBL" id="QFQP01000032">
    <property type="protein sequence ID" value="PZR07283.1"/>
    <property type="molecule type" value="Genomic_DNA"/>
</dbReference>
<dbReference type="GO" id="GO:0005886">
    <property type="term" value="C:plasma membrane"/>
    <property type="evidence" value="ECO:0007669"/>
    <property type="project" value="UniProtKB-SubCell"/>
</dbReference>
<dbReference type="AlphaFoldDB" id="A0A2W5T332"/>
<dbReference type="Pfam" id="PF00430">
    <property type="entry name" value="ATP-synt_B"/>
    <property type="match status" value="1"/>
</dbReference>
<evidence type="ECO:0000256" key="3">
    <source>
        <dbReference type="ARBA" id="ARBA00022475"/>
    </source>
</evidence>
<evidence type="ECO:0000256" key="2">
    <source>
        <dbReference type="ARBA" id="ARBA00022448"/>
    </source>
</evidence>
<comment type="subunit">
    <text evidence="15">F-type ATPases have 2 components, F(1) - the catalytic core - and F(0) - the membrane proton channel. F(1) has five subunits: alpha(3), beta(3), gamma(1), delta(1), epsilon(1). F(0) has three main subunits: a(1), b(2) and c(10-14). The alpha and beta chains form an alternating ring which encloses part of the gamma chain. F(1) is attached to F(0) by a central stalk formed by the gamma and epsilon chains, while a peripheral stalk is formed by the delta and b chains.</text>
</comment>
<comment type="subunit">
    <text evidence="13">F-type ATPases have 2 components, F(1) - the catalytic core - and F(0) - the membrane proton channel. F(1) has five subunits: alpha(3), beta(3), gamma(1), delta(1), epsilon(1). F(0) has four main subunits: a(1), b(2) and c(10-14). The alpha and beta chains form an alternating ring which encloses part of the gamma chain. F(1) is attached to F(0) by a central stalk formed by the gamma and epsilon chains, while a peripheral stalk is formed by the delta and b chains.</text>
</comment>
<dbReference type="PANTHER" id="PTHR33445">
    <property type="entry name" value="ATP SYNTHASE SUBUNIT B', CHLOROPLASTIC"/>
    <property type="match status" value="1"/>
</dbReference>
<comment type="caution">
    <text evidence="18">The sequence shown here is derived from an EMBL/GenBank/DDBJ whole genome shotgun (WGS) entry which is preliminary data.</text>
</comment>
<dbReference type="InterPro" id="IPR005864">
    <property type="entry name" value="ATP_synth_F0_bsu_bac"/>
</dbReference>
<keyword evidence="2 15" id="KW-0813">Transport</keyword>
<protein>
    <recommendedName>
        <fullName evidence="15">ATP synthase subunit b</fullName>
    </recommendedName>
    <alternativeName>
        <fullName evidence="15">ATP synthase F(0) sector subunit b</fullName>
    </alternativeName>
    <alternativeName>
        <fullName evidence="15">ATPase subunit I</fullName>
    </alternativeName>
    <alternativeName>
        <fullName evidence="15">F-type ATPase subunit b</fullName>
        <shortName evidence="15">F-ATPase subunit b</shortName>
    </alternativeName>
</protein>
<keyword evidence="4 15" id="KW-0138">CF(0)</keyword>
<dbReference type="GO" id="GO:0045259">
    <property type="term" value="C:proton-transporting ATP synthase complex"/>
    <property type="evidence" value="ECO:0007669"/>
    <property type="project" value="UniProtKB-KW"/>
</dbReference>
<gene>
    <name evidence="15 18" type="primary">atpF</name>
    <name evidence="18" type="ORF">DI536_27915</name>
</gene>
<evidence type="ECO:0000256" key="6">
    <source>
        <dbReference type="ARBA" id="ARBA00022781"/>
    </source>
</evidence>
<dbReference type="InterPro" id="IPR002146">
    <property type="entry name" value="ATP_synth_b/b'su_bac/chlpt"/>
</dbReference>
<evidence type="ECO:0000256" key="12">
    <source>
        <dbReference type="ARBA" id="ARBA00025614"/>
    </source>
</evidence>
<evidence type="ECO:0000256" key="14">
    <source>
        <dbReference type="ARBA" id="ARBA00037847"/>
    </source>
</evidence>
<dbReference type="CDD" id="cd06503">
    <property type="entry name" value="ATP-synt_Fo_b"/>
    <property type="match status" value="1"/>
</dbReference>
<dbReference type="InterPro" id="IPR050059">
    <property type="entry name" value="ATP_synthase_B_chain"/>
</dbReference>
<evidence type="ECO:0000256" key="8">
    <source>
        <dbReference type="ARBA" id="ARBA00023065"/>
    </source>
</evidence>
<accession>A0A2W5T332</accession>
<proteinExistence type="inferred from homology"/>
<keyword evidence="9 15" id="KW-0472">Membrane</keyword>
<evidence type="ECO:0000256" key="17">
    <source>
        <dbReference type="SAM" id="Coils"/>
    </source>
</evidence>
<sequence length="176" mass="19600">MNFLLLANNAFTDVKPGLIIWTWITFIIVAIILRKFAWGPLLSAVEGREKNITNAIESAKRERAEAEKLLAEQKTAIAAARQEAADAVRKTQADMEKFREELMSKARKEADSLKDDATRAIAEERTRAIAEIKGEAVKLSIAIAEKLLSEKLDDAKHQQLAQQFVTDLGKKQTPVA</sequence>
<dbReference type="NCBIfam" id="TIGR01144">
    <property type="entry name" value="ATP_synt_b"/>
    <property type="match status" value="1"/>
</dbReference>
<dbReference type="GO" id="GO:0046961">
    <property type="term" value="F:proton-transporting ATPase activity, rotational mechanism"/>
    <property type="evidence" value="ECO:0007669"/>
    <property type="project" value="TreeGrafter"/>
</dbReference>
<keyword evidence="8 15" id="KW-0406">Ion transport</keyword>
<evidence type="ECO:0000256" key="15">
    <source>
        <dbReference type="HAMAP-Rule" id="MF_01398"/>
    </source>
</evidence>
<comment type="similarity">
    <text evidence="1 15 16">Belongs to the ATPase B chain family.</text>
</comment>
<keyword evidence="17" id="KW-0175">Coiled coil</keyword>
<evidence type="ECO:0000256" key="10">
    <source>
        <dbReference type="ARBA" id="ARBA00023310"/>
    </source>
</evidence>
<comment type="subcellular location">
    <subcellularLocation>
        <location evidence="15">Cell membrane</location>
        <topology evidence="15">Single-pass membrane protein</topology>
    </subcellularLocation>
    <subcellularLocation>
        <location evidence="14">Endomembrane system</location>
        <topology evidence="14">Single-pass membrane protein</topology>
    </subcellularLocation>
</comment>
<evidence type="ECO:0000256" key="4">
    <source>
        <dbReference type="ARBA" id="ARBA00022547"/>
    </source>
</evidence>
<keyword evidence="3 15" id="KW-1003">Cell membrane</keyword>
<evidence type="ECO:0000256" key="16">
    <source>
        <dbReference type="RuleBase" id="RU003848"/>
    </source>
</evidence>
<evidence type="ECO:0000256" key="7">
    <source>
        <dbReference type="ARBA" id="ARBA00022989"/>
    </source>
</evidence>
<dbReference type="GO" id="GO:0046933">
    <property type="term" value="F:proton-transporting ATP synthase activity, rotational mechanism"/>
    <property type="evidence" value="ECO:0007669"/>
    <property type="project" value="UniProtKB-UniRule"/>
</dbReference>